<dbReference type="Gene3D" id="2.40.420.20">
    <property type="match status" value="1"/>
</dbReference>
<evidence type="ECO:0000259" key="4">
    <source>
        <dbReference type="Pfam" id="PF25954"/>
    </source>
</evidence>
<dbReference type="PANTHER" id="PTHR30097">
    <property type="entry name" value="CATION EFFLUX SYSTEM PROTEIN CUSB"/>
    <property type="match status" value="1"/>
</dbReference>
<dbReference type="GO" id="GO:0016020">
    <property type="term" value="C:membrane"/>
    <property type="evidence" value="ECO:0007669"/>
    <property type="project" value="InterPro"/>
</dbReference>
<dbReference type="PANTHER" id="PTHR30097:SF4">
    <property type="entry name" value="SLR6042 PROTEIN"/>
    <property type="match status" value="1"/>
</dbReference>
<dbReference type="Pfam" id="PF25954">
    <property type="entry name" value="Beta-barrel_RND_2"/>
    <property type="match status" value="1"/>
</dbReference>
<dbReference type="GO" id="GO:0060003">
    <property type="term" value="P:copper ion export"/>
    <property type="evidence" value="ECO:0007669"/>
    <property type="project" value="TreeGrafter"/>
</dbReference>
<keyword evidence="3" id="KW-0175">Coiled coil</keyword>
<dbReference type="Gene3D" id="2.40.50.100">
    <property type="match status" value="1"/>
</dbReference>
<dbReference type="GO" id="GO:0015679">
    <property type="term" value="P:plasma membrane copper ion transport"/>
    <property type="evidence" value="ECO:0007669"/>
    <property type="project" value="TreeGrafter"/>
</dbReference>
<dbReference type="InterPro" id="IPR051909">
    <property type="entry name" value="MFP_Cation_Efflux"/>
</dbReference>
<dbReference type="NCBIfam" id="TIGR01730">
    <property type="entry name" value="RND_mfp"/>
    <property type="match status" value="1"/>
</dbReference>
<name>A0A4R3VWH1_9SPHI</name>
<proteinExistence type="inferred from homology"/>
<comment type="caution">
    <text evidence="6">The sequence shown here is derived from an EMBL/GenBank/DDBJ whole genome shotgun (WGS) entry which is preliminary data.</text>
</comment>
<reference evidence="6 7" key="1">
    <citation type="submission" date="2019-03" db="EMBL/GenBank/DDBJ databases">
        <title>Genomic Encyclopedia of Type Strains, Phase IV (KMG-IV): sequencing the most valuable type-strain genomes for metagenomic binning, comparative biology and taxonomic classification.</title>
        <authorList>
            <person name="Goeker M."/>
        </authorList>
    </citation>
    <scope>NUCLEOTIDE SEQUENCE [LARGE SCALE GENOMIC DNA]</scope>
    <source>
        <strain evidence="6 7">DSM 22362</strain>
    </source>
</reference>
<dbReference type="Pfam" id="PF25973">
    <property type="entry name" value="BSH_CzcB"/>
    <property type="match status" value="1"/>
</dbReference>
<organism evidence="6 7">
    <name type="scientific">Sphingobacterium alimentarium</name>
    <dbReference type="NCBI Taxonomy" id="797292"/>
    <lineage>
        <taxon>Bacteria</taxon>
        <taxon>Pseudomonadati</taxon>
        <taxon>Bacteroidota</taxon>
        <taxon>Sphingobacteriia</taxon>
        <taxon>Sphingobacteriales</taxon>
        <taxon>Sphingobacteriaceae</taxon>
        <taxon>Sphingobacterium</taxon>
    </lineage>
</organism>
<evidence type="ECO:0000256" key="3">
    <source>
        <dbReference type="SAM" id="Coils"/>
    </source>
</evidence>
<gene>
    <name evidence="6" type="ORF">EDC17_102718</name>
</gene>
<dbReference type="AlphaFoldDB" id="A0A4R3VWH1"/>
<protein>
    <submittedName>
        <fullName evidence="6">Cobalt-zinc-cadmium efflux system membrane fusion protein</fullName>
    </submittedName>
</protein>
<dbReference type="GO" id="GO:0022857">
    <property type="term" value="F:transmembrane transporter activity"/>
    <property type="evidence" value="ECO:0007669"/>
    <property type="project" value="InterPro"/>
</dbReference>
<dbReference type="GO" id="GO:0030313">
    <property type="term" value="C:cell envelope"/>
    <property type="evidence" value="ECO:0007669"/>
    <property type="project" value="TreeGrafter"/>
</dbReference>
<sequence length="360" mass="40159">MKKYIIPITLMVTLVGCKNKEETKEIPKEPFCLNESFMSKTDVETVHKQVVTEGIHLTGSIESNPDKVIHFVSLVDGVISKTYFSLGDAVTQGQVLAEMYSTNLGALQAELNALNAQIEVAKVELNAREQMFEDKVSSNKELIEAQSNLRVLESEKQKVERHLSLFNASNSKNVFQIKAPTSGIITVKNINSGTTVADKGEPLFSISDLNNVWAMANIYSTDIARIHSGMDVEIKTLSYPDEIFSGKISVISQVLDENAKVLKARIVLSNRNFRLKPGMIADITALKYTDTEKVAVPTSSLVFFDNKNHVLVYKSACDIEIREVSLYTKRNETTYIESGLEENEKIITKNQLLIFEALNN</sequence>
<keyword evidence="2" id="KW-0813">Transport</keyword>
<dbReference type="InterPro" id="IPR058792">
    <property type="entry name" value="Beta-barrel_RND_2"/>
</dbReference>
<dbReference type="PROSITE" id="PS51257">
    <property type="entry name" value="PROKAR_LIPOPROTEIN"/>
    <property type="match status" value="1"/>
</dbReference>
<feature type="domain" description="CusB-like beta-barrel" evidence="4">
    <location>
        <begin position="211"/>
        <end position="284"/>
    </location>
</feature>
<evidence type="ECO:0000256" key="1">
    <source>
        <dbReference type="ARBA" id="ARBA00009477"/>
    </source>
</evidence>
<dbReference type="RefSeq" id="WP_132778045.1">
    <property type="nucleotide sequence ID" value="NZ_SMBZ01000027.1"/>
</dbReference>
<dbReference type="FunFam" id="2.40.30.170:FF:000010">
    <property type="entry name" value="Efflux RND transporter periplasmic adaptor subunit"/>
    <property type="match status" value="1"/>
</dbReference>
<evidence type="ECO:0000259" key="5">
    <source>
        <dbReference type="Pfam" id="PF25973"/>
    </source>
</evidence>
<evidence type="ECO:0000256" key="2">
    <source>
        <dbReference type="ARBA" id="ARBA00022448"/>
    </source>
</evidence>
<feature type="domain" description="CzcB-like barrel-sandwich hybrid" evidence="5">
    <location>
        <begin position="68"/>
        <end position="208"/>
    </location>
</feature>
<comment type="similarity">
    <text evidence="1">Belongs to the membrane fusion protein (MFP) (TC 8.A.1) family.</text>
</comment>
<dbReference type="InterPro" id="IPR058647">
    <property type="entry name" value="BSH_CzcB-like"/>
</dbReference>
<dbReference type="Proteomes" id="UP000295197">
    <property type="component" value="Unassembled WGS sequence"/>
</dbReference>
<evidence type="ECO:0000313" key="6">
    <source>
        <dbReference type="EMBL" id="TCV11562.1"/>
    </source>
</evidence>
<dbReference type="InterPro" id="IPR006143">
    <property type="entry name" value="RND_pump_MFP"/>
</dbReference>
<dbReference type="EMBL" id="SMBZ01000027">
    <property type="protein sequence ID" value="TCV11562.1"/>
    <property type="molecule type" value="Genomic_DNA"/>
</dbReference>
<accession>A0A4R3VWH1</accession>
<dbReference type="Gene3D" id="2.40.30.170">
    <property type="match status" value="1"/>
</dbReference>
<dbReference type="OrthoDB" id="9806939at2"/>
<feature type="coiled-coil region" evidence="3">
    <location>
        <begin position="97"/>
        <end position="162"/>
    </location>
</feature>
<evidence type="ECO:0000313" key="7">
    <source>
        <dbReference type="Proteomes" id="UP000295197"/>
    </source>
</evidence>
<keyword evidence="7" id="KW-1185">Reference proteome</keyword>
<dbReference type="SUPFAM" id="SSF111369">
    <property type="entry name" value="HlyD-like secretion proteins"/>
    <property type="match status" value="1"/>
</dbReference>